<dbReference type="RefSeq" id="WP_007012423.1">
    <property type="nucleotide sequence ID" value="NZ_AGFM01000017.1"/>
</dbReference>
<dbReference type="InterPro" id="IPR057326">
    <property type="entry name" value="KR_dom"/>
</dbReference>
<evidence type="ECO:0000256" key="2">
    <source>
        <dbReference type="ARBA" id="ARBA00023002"/>
    </source>
</evidence>
<dbReference type="KEGG" id="npn:JI59_12630"/>
<dbReference type="PROSITE" id="PS00061">
    <property type="entry name" value="ADH_SHORT"/>
    <property type="match status" value="1"/>
</dbReference>
<reference evidence="4 5" key="1">
    <citation type="journal article" date="2012" name="J. Bacteriol.">
        <title>Genome sequence of benzo(a)pyrene-degrading bacterium Novosphingobium pentaromativorans US6-1.</title>
        <authorList>
            <person name="Luo Y.R."/>
            <person name="Kang S.G."/>
            <person name="Kim S.J."/>
            <person name="Kim M.R."/>
            <person name="Li N."/>
            <person name="Lee J.H."/>
            <person name="Kwon K.K."/>
        </authorList>
    </citation>
    <scope>NUCLEOTIDE SEQUENCE [LARGE SCALE GENOMIC DNA]</scope>
    <source>
        <strain evidence="4 5">US6-1</strain>
    </source>
</reference>
<evidence type="ECO:0000313" key="5">
    <source>
        <dbReference type="Proteomes" id="UP000004030"/>
    </source>
</evidence>
<dbReference type="Pfam" id="PF13561">
    <property type="entry name" value="adh_short_C2"/>
    <property type="match status" value="1"/>
</dbReference>
<name>G6EAW0_9SPHN</name>
<dbReference type="InterPro" id="IPR020904">
    <property type="entry name" value="Sc_DH/Rdtase_CS"/>
</dbReference>
<dbReference type="SUPFAM" id="SSF51735">
    <property type="entry name" value="NAD(P)-binding Rossmann-fold domains"/>
    <property type="match status" value="1"/>
</dbReference>
<dbReference type="PRINTS" id="PR00080">
    <property type="entry name" value="SDRFAMILY"/>
</dbReference>
<comment type="similarity">
    <text evidence="1">Belongs to the short-chain dehydrogenases/reductases (SDR) family.</text>
</comment>
<dbReference type="PANTHER" id="PTHR43477">
    <property type="entry name" value="DIHYDROANTICAPSIN 7-DEHYDROGENASE"/>
    <property type="match status" value="1"/>
</dbReference>
<sequence length="245" mass="25464">MSRNTLAGRRIVVTGASSGMGAGVAELFAQEGARLLLLDIAEDALEGVAERTGQVHRVCDVSNDDQVRRAIDSGAEELGGLDGLVNVAGVLVPKPVRQTDFADFSRLVGVNLGGPFLTCRHALPHLEQAQEATIVNVSSLSGIKSQPGMAVYTATKAGLVAFTEALSGELPANVRANAICPGVIRTPMTDFMFTDEAAEQRAASTIAVRRLGTPEDVAQACLYLSTPASGFVSGATLSVSGGHFR</sequence>
<dbReference type="InterPro" id="IPR051122">
    <property type="entry name" value="SDR_DHRS6-like"/>
</dbReference>
<dbReference type="PANTHER" id="PTHR43477:SF1">
    <property type="entry name" value="DIHYDROANTICAPSIN 7-DEHYDROGENASE"/>
    <property type="match status" value="1"/>
</dbReference>
<keyword evidence="2" id="KW-0560">Oxidoreductase</keyword>
<dbReference type="OrthoDB" id="9804774at2"/>
<dbReference type="FunFam" id="3.40.50.720:FF:000084">
    <property type="entry name" value="Short-chain dehydrogenase reductase"/>
    <property type="match status" value="1"/>
</dbReference>
<dbReference type="InterPro" id="IPR002347">
    <property type="entry name" value="SDR_fam"/>
</dbReference>
<dbReference type="PATRIC" id="fig|1088721.3.peg.1489"/>
<gene>
    <name evidence="4" type="ORF">NSU_1508</name>
</gene>
<dbReference type="Gene3D" id="3.40.50.720">
    <property type="entry name" value="NAD(P)-binding Rossmann-like Domain"/>
    <property type="match status" value="1"/>
</dbReference>
<dbReference type="GO" id="GO:0016491">
    <property type="term" value="F:oxidoreductase activity"/>
    <property type="evidence" value="ECO:0007669"/>
    <property type="project" value="UniProtKB-KW"/>
</dbReference>
<dbReference type="Proteomes" id="UP000004030">
    <property type="component" value="Unassembled WGS sequence"/>
</dbReference>
<dbReference type="STRING" id="1088721.JI59_12630"/>
<protein>
    <recommendedName>
        <fullName evidence="3">Ketoreductase domain-containing protein</fullName>
    </recommendedName>
</protein>
<dbReference type="EMBL" id="AGFM01000017">
    <property type="protein sequence ID" value="EHJ61747.1"/>
    <property type="molecule type" value="Genomic_DNA"/>
</dbReference>
<dbReference type="eggNOG" id="COG1028">
    <property type="taxonomic scope" value="Bacteria"/>
</dbReference>
<organism evidence="4 5">
    <name type="scientific">Novosphingobium pentaromativorans US6-1</name>
    <dbReference type="NCBI Taxonomy" id="1088721"/>
    <lineage>
        <taxon>Bacteria</taxon>
        <taxon>Pseudomonadati</taxon>
        <taxon>Pseudomonadota</taxon>
        <taxon>Alphaproteobacteria</taxon>
        <taxon>Sphingomonadales</taxon>
        <taxon>Sphingomonadaceae</taxon>
        <taxon>Novosphingobium</taxon>
    </lineage>
</organism>
<proteinExistence type="inferred from homology"/>
<evidence type="ECO:0000259" key="3">
    <source>
        <dbReference type="SMART" id="SM00822"/>
    </source>
</evidence>
<dbReference type="CDD" id="cd05233">
    <property type="entry name" value="SDR_c"/>
    <property type="match status" value="1"/>
</dbReference>
<evidence type="ECO:0000256" key="1">
    <source>
        <dbReference type="ARBA" id="ARBA00006484"/>
    </source>
</evidence>
<dbReference type="SMART" id="SM00822">
    <property type="entry name" value="PKS_KR"/>
    <property type="match status" value="1"/>
</dbReference>
<feature type="domain" description="Ketoreductase" evidence="3">
    <location>
        <begin position="9"/>
        <end position="187"/>
    </location>
</feature>
<accession>G6EAW0</accession>
<dbReference type="AlphaFoldDB" id="G6EAW0"/>
<dbReference type="InterPro" id="IPR036291">
    <property type="entry name" value="NAD(P)-bd_dom_sf"/>
</dbReference>
<dbReference type="PRINTS" id="PR00081">
    <property type="entry name" value="GDHRDH"/>
</dbReference>
<evidence type="ECO:0000313" key="4">
    <source>
        <dbReference type="EMBL" id="EHJ61747.1"/>
    </source>
</evidence>
<keyword evidence="5" id="KW-1185">Reference proteome</keyword>
<comment type="caution">
    <text evidence="4">The sequence shown here is derived from an EMBL/GenBank/DDBJ whole genome shotgun (WGS) entry which is preliminary data.</text>
</comment>